<keyword evidence="3" id="KW-1185">Reference proteome</keyword>
<dbReference type="GO" id="GO:0006072">
    <property type="term" value="P:glycerol-3-phosphate metabolic process"/>
    <property type="evidence" value="ECO:0007669"/>
    <property type="project" value="TreeGrafter"/>
</dbReference>
<feature type="non-terminal residue" evidence="2">
    <location>
        <position position="1"/>
    </location>
</feature>
<dbReference type="PANTHER" id="PTHR12563:SF23">
    <property type="entry name" value="BCDNA.GH07066"/>
    <property type="match status" value="1"/>
</dbReference>
<organism evidence="2 3">
    <name type="scientific">Ancylostoma duodenale</name>
    <dbReference type="NCBI Taxonomy" id="51022"/>
    <lineage>
        <taxon>Eukaryota</taxon>
        <taxon>Metazoa</taxon>
        <taxon>Ecdysozoa</taxon>
        <taxon>Nematoda</taxon>
        <taxon>Chromadorea</taxon>
        <taxon>Rhabditida</taxon>
        <taxon>Rhabditina</taxon>
        <taxon>Rhabditomorpha</taxon>
        <taxon>Strongyloidea</taxon>
        <taxon>Ancylostomatidae</taxon>
        <taxon>Ancylostomatinae</taxon>
        <taxon>Ancylostoma</taxon>
    </lineage>
</organism>
<dbReference type="OrthoDB" id="5962536at2759"/>
<dbReference type="Pfam" id="PF19277">
    <property type="entry name" value="GPAT_C"/>
    <property type="match status" value="1"/>
</dbReference>
<dbReference type="GO" id="GO:0031966">
    <property type="term" value="C:mitochondrial membrane"/>
    <property type="evidence" value="ECO:0007669"/>
    <property type="project" value="TreeGrafter"/>
</dbReference>
<sequence>LLVVCSPRLFNTSPHRAISLFQKRESVLGIITGVLKSFGMPKRCGAVRIHYGNPVLLSDYINALHEALISCEVMPQLSRIPHTFSYRELVPWHSRHKEKADDRSLIRAIGYHVLYEAQSIVSISLVSIVSALLMCKFRQGVPLEVLSADCQWLCDQIVHDGSDVMGWHKGETCGRNAVEYALQYLRDSVERYVDLDAGVDNVVVINTHRQLVNLAFNKNALVPLFALRSAIGSFKHFFIIIFV</sequence>
<dbReference type="EMBL" id="KN731816">
    <property type="protein sequence ID" value="KIH59578.1"/>
    <property type="molecule type" value="Genomic_DNA"/>
</dbReference>
<evidence type="ECO:0000313" key="3">
    <source>
        <dbReference type="Proteomes" id="UP000054047"/>
    </source>
</evidence>
<evidence type="ECO:0000259" key="1">
    <source>
        <dbReference type="Pfam" id="PF19277"/>
    </source>
</evidence>
<gene>
    <name evidence="2" type="ORF">ANCDUO_10184</name>
</gene>
<name>A0A0C2CRX4_9BILA</name>
<dbReference type="InterPro" id="IPR045520">
    <property type="entry name" value="GPAT/DHAPAT_C"/>
</dbReference>
<dbReference type="InterPro" id="IPR022284">
    <property type="entry name" value="GPAT/DHAPAT"/>
</dbReference>
<proteinExistence type="predicted"/>
<feature type="domain" description="GPAT/DHAPAT C-terminal" evidence="1">
    <location>
        <begin position="23"/>
        <end position="231"/>
    </location>
</feature>
<evidence type="ECO:0000313" key="2">
    <source>
        <dbReference type="EMBL" id="KIH59578.1"/>
    </source>
</evidence>
<dbReference type="AlphaFoldDB" id="A0A0C2CRX4"/>
<protein>
    <recommendedName>
        <fullName evidence="1">GPAT/DHAPAT C-terminal domain-containing protein</fullName>
    </recommendedName>
</protein>
<dbReference type="GO" id="GO:0019432">
    <property type="term" value="P:triglyceride biosynthetic process"/>
    <property type="evidence" value="ECO:0007669"/>
    <property type="project" value="TreeGrafter"/>
</dbReference>
<dbReference type="PANTHER" id="PTHR12563">
    <property type="entry name" value="GLYCEROL-3-PHOSPHATE ACYLTRANSFERASE"/>
    <property type="match status" value="1"/>
</dbReference>
<dbReference type="GO" id="GO:0006631">
    <property type="term" value="P:fatty acid metabolic process"/>
    <property type="evidence" value="ECO:0007669"/>
    <property type="project" value="TreeGrafter"/>
</dbReference>
<accession>A0A0C2CRX4</accession>
<dbReference type="GO" id="GO:0004366">
    <property type="term" value="F:glycerol-3-phosphate O-acyltransferase activity"/>
    <property type="evidence" value="ECO:0007669"/>
    <property type="project" value="TreeGrafter"/>
</dbReference>
<dbReference type="Proteomes" id="UP000054047">
    <property type="component" value="Unassembled WGS sequence"/>
</dbReference>
<reference evidence="2 3" key="1">
    <citation type="submission" date="2013-12" db="EMBL/GenBank/DDBJ databases">
        <title>Draft genome of the parsitic nematode Ancylostoma duodenale.</title>
        <authorList>
            <person name="Mitreva M."/>
        </authorList>
    </citation>
    <scope>NUCLEOTIDE SEQUENCE [LARGE SCALE GENOMIC DNA]</scope>
    <source>
        <strain evidence="2 3">Zhejiang</strain>
    </source>
</reference>
<dbReference type="GO" id="GO:0008654">
    <property type="term" value="P:phospholipid biosynthetic process"/>
    <property type="evidence" value="ECO:0007669"/>
    <property type="project" value="TreeGrafter"/>
</dbReference>